<dbReference type="PROSITE" id="PS01124">
    <property type="entry name" value="HTH_ARAC_FAMILY_2"/>
    <property type="match status" value="1"/>
</dbReference>
<comment type="caution">
    <text evidence="5">The sequence shown here is derived from an EMBL/GenBank/DDBJ whole genome shotgun (WGS) entry which is preliminary data.</text>
</comment>
<dbReference type="InterPro" id="IPR009057">
    <property type="entry name" value="Homeodomain-like_sf"/>
</dbReference>
<dbReference type="InterPro" id="IPR018060">
    <property type="entry name" value="HTH_AraC"/>
</dbReference>
<keyword evidence="3" id="KW-0804">Transcription</keyword>
<evidence type="ECO:0000256" key="3">
    <source>
        <dbReference type="ARBA" id="ARBA00023163"/>
    </source>
</evidence>
<protein>
    <submittedName>
        <fullName evidence="5">AraC-like DNA-binding protein</fullName>
    </submittedName>
</protein>
<feature type="domain" description="HTH araC/xylS-type" evidence="4">
    <location>
        <begin position="195"/>
        <end position="293"/>
    </location>
</feature>
<dbReference type="InterPro" id="IPR014710">
    <property type="entry name" value="RmlC-like_jellyroll"/>
</dbReference>
<dbReference type="GO" id="GO:0043565">
    <property type="term" value="F:sequence-specific DNA binding"/>
    <property type="evidence" value="ECO:0007669"/>
    <property type="project" value="InterPro"/>
</dbReference>
<evidence type="ECO:0000256" key="1">
    <source>
        <dbReference type="ARBA" id="ARBA00023015"/>
    </source>
</evidence>
<dbReference type="GO" id="GO:0003700">
    <property type="term" value="F:DNA-binding transcription factor activity"/>
    <property type="evidence" value="ECO:0007669"/>
    <property type="project" value="InterPro"/>
</dbReference>
<keyword evidence="1" id="KW-0805">Transcription regulation</keyword>
<dbReference type="Proteomes" id="UP001185092">
    <property type="component" value="Unassembled WGS sequence"/>
</dbReference>
<dbReference type="SUPFAM" id="SSF51215">
    <property type="entry name" value="Regulatory protein AraC"/>
    <property type="match status" value="1"/>
</dbReference>
<reference evidence="5" key="1">
    <citation type="submission" date="2023-07" db="EMBL/GenBank/DDBJ databases">
        <title>Genomic Encyclopedia of Type Strains, Phase IV (KMG-IV): sequencing the most valuable type-strain genomes for metagenomic binning, comparative biology and taxonomic classification.</title>
        <authorList>
            <person name="Goeker M."/>
        </authorList>
    </citation>
    <scope>NUCLEOTIDE SEQUENCE</scope>
    <source>
        <strain evidence="5">DSM 26174</strain>
    </source>
</reference>
<keyword evidence="2 5" id="KW-0238">DNA-binding</keyword>
<organism evidence="5 6">
    <name type="scientific">Aureibacter tunicatorum</name>
    <dbReference type="NCBI Taxonomy" id="866807"/>
    <lineage>
        <taxon>Bacteria</taxon>
        <taxon>Pseudomonadati</taxon>
        <taxon>Bacteroidota</taxon>
        <taxon>Cytophagia</taxon>
        <taxon>Cytophagales</taxon>
        <taxon>Persicobacteraceae</taxon>
        <taxon>Aureibacter</taxon>
    </lineage>
</organism>
<proteinExistence type="predicted"/>
<dbReference type="AlphaFoldDB" id="A0AAE3XNV6"/>
<dbReference type="SMART" id="SM00342">
    <property type="entry name" value="HTH_ARAC"/>
    <property type="match status" value="1"/>
</dbReference>
<evidence type="ECO:0000313" key="5">
    <source>
        <dbReference type="EMBL" id="MDR6239325.1"/>
    </source>
</evidence>
<evidence type="ECO:0000259" key="4">
    <source>
        <dbReference type="PROSITE" id="PS01124"/>
    </source>
</evidence>
<name>A0AAE3XNV6_9BACT</name>
<dbReference type="InterPro" id="IPR037923">
    <property type="entry name" value="HTH-like"/>
</dbReference>
<dbReference type="Pfam" id="PF02311">
    <property type="entry name" value="AraC_binding"/>
    <property type="match status" value="1"/>
</dbReference>
<dbReference type="RefSeq" id="WP_309938947.1">
    <property type="nucleotide sequence ID" value="NZ_AP025305.1"/>
</dbReference>
<dbReference type="SUPFAM" id="SSF46689">
    <property type="entry name" value="Homeodomain-like"/>
    <property type="match status" value="1"/>
</dbReference>
<dbReference type="Pfam" id="PF12833">
    <property type="entry name" value="HTH_18"/>
    <property type="match status" value="1"/>
</dbReference>
<evidence type="ECO:0000313" key="6">
    <source>
        <dbReference type="Proteomes" id="UP001185092"/>
    </source>
</evidence>
<accession>A0AAE3XNV6</accession>
<evidence type="ECO:0000256" key="2">
    <source>
        <dbReference type="ARBA" id="ARBA00023125"/>
    </source>
</evidence>
<dbReference type="InterPro" id="IPR003313">
    <property type="entry name" value="AraC-bd"/>
</dbReference>
<dbReference type="PANTHER" id="PTHR43280:SF32">
    <property type="entry name" value="TRANSCRIPTIONAL REGULATORY PROTEIN"/>
    <property type="match status" value="1"/>
</dbReference>
<dbReference type="Gene3D" id="1.10.10.60">
    <property type="entry name" value="Homeodomain-like"/>
    <property type="match status" value="1"/>
</dbReference>
<dbReference type="EMBL" id="JAVDQD010000002">
    <property type="protein sequence ID" value="MDR6239325.1"/>
    <property type="molecule type" value="Genomic_DNA"/>
</dbReference>
<dbReference type="PANTHER" id="PTHR43280">
    <property type="entry name" value="ARAC-FAMILY TRANSCRIPTIONAL REGULATOR"/>
    <property type="match status" value="1"/>
</dbReference>
<gene>
    <name evidence="5" type="ORF">HNQ88_002362</name>
</gene>
<sequence length="295" mass="34927">MTTRNQNITFFRSNEIGEGLPYSVTKFNDIDDNNDIFIPSLRDFHVIFYVKKGSGTYHIDFKKYSFQANTFILISKQQLHHFSPFAPNDVELLSITFSPDFIYRNETDLNHLFQFISSDHILGKQILRIPETYHDDINAIFESMHKVYQSDDLNYKFKAFYHWLCIMLIHIEQIQLSQTLNQTNEETNDSHTQIIKLMELIEAHYKSEFKVEFYAESMFLTLKALSKICKDYYKTSPKALINERRILEIKRLLRGTDRSVKSIAFELNFDEPTNMFKFFKKHVGITPNEFRSSTT</sequence>
<keyword evidence="6" id="KW-1185">Reference proteome</keyword>
<dbReference type="Gene3D" id="2.60.120.10">
    <property type="entry name" value="Jelly Rolls"/>
    <property type="match status" value="1"/>
</dbReference>